<feature type="region of interest" description="Disordered" evidence="1">
    <location>
        <begin position="80"/>
        <end position="105"/>
    </location>
</feature>
<comment type="caution">
    <text evidence="2">The sequence shown here is derived from an EMBL/GenBank/DDBJ whole genome shotgun (WGS) entry which is preliminary data.</text>
</comment>
<dbReference type="InterPro" id="IPR009963">
    <property type="entry name" value="DUF1490"/>
</dbReference>
<name>A0A371PWQ2_STRIH</name>
<evidence type="ECO:0000313" key="2">
    <source>
        <dbReference type="EMBL" id="REK86910.1"/>
    </source>
</evidence>
<organism evidence="2 3">
    <name type="scientific">Streptomyces inhibens</name>
    <dbReference type="NCBI Taxonomy" id="2293571"/>
    <lineage>
        <taxon>Bacteria</taxon>
        <taxon>Bacillati</taxon>
        <taxon>Actinomycetota</taxon>
        <taxon>Actinomycetes</taxon>
        <taxon>Kitasatosporales</taxon>
        <taxon>Streptomycetaceae</taxon>
        <taxon>Streptomyces</taxon>
    </lineage>
</organism>
<dbReference type="OrthoDB" id="4227351at2"/>
<sequence length="105" mass="10464">MHPVALAGAAAGRLAHYAVSGVVGALIVKGAAKRLPEAKPAARKAVVGGLAGGIVAGRWLASAAEEARLKAGDVLAEARTSLGEEVPPPSAVATEGQEHDHGHEH</sequence>
<feature type="compositionally biased region" description="Basic and acidic residues" evidence="1">
    <location>
        <begin position="96"/>
        <end position="105"/>
    </location>
</feature>
<gene>
    <name evidence="2" type="ORF">DY245_29270</name>
</gene>
<dbReference type="Proteomes" id="UP000262477">
    <property type="component" value="Unassembled WGS sequence"/>
</dbReference>
<protein>
    <submittedName>
        <fullName evidence="2">DUF1490 family protein</fullName>
    </submittedName>
</protein>
<proteinExistence type="predicted"/>
<dbReference type="Pfam" id="PF07371">
    <property type="entry name" value="DUF1490"/>
    <property type="match status" value="1"/>
</dbReference>
<dbReference type="EMBL" id="QUAC01000233">
    <property type="protein sequence ID" value="REK86910.1"/>
    <property type="molecule type" value="Genomic_DNA"/>
</dbReference>
<dbReference type="RefSeq" id="WP_128510218.1">
    <property type="nucleotide sequence ID" value="NZ_QUAC01000233.1"/>
</dbReference>
<keyword evidence="3" id="KW-1185">Reference proteome</keyword>
<reference evidence="2 3" key="1">
    <citation type="submission" date="2018-08" db="EMBL/GenBank/DDBJ databases">
        <title>Streptomyces NEAU-D10 sp. nov., a novel Actinomycete isolated from soil.</title>
        <authorList>
            <person name="Jin L."/>
        </authorList>
    </citation>
    <scope>NUCLEOTIDE SEQUENCE [LARGE SCALE GENOMIC DNA]</scope>
    <source>
        <strain evidence="2 3">NEAU-D10</strain>
    </source>
</reference>
<evidence type="ECO:0000256" key="1">
    <source>
        <dbReference type="SAM" id="MobiDB-lite"/>
    </source>
</evidence>
<accession>A0A371PWQ2</accession>
<evidence type="ECO:0000313" key="3">
    <source>
        <dbReference type="Proteomes" id="UP000262477"/>
    </source>
</evidence>
<dbReference type="AlphaFoldDB" id="A0A371PWQ2"/>